<evidence type="ECO:0000256" key="1">
    <source>
        <dbReference type="SAM" id="Coils"/>
    </source>
</evidence>
<feature type="region of interest" description="Disordered" evidence="2">
    <location>
        <begin position="1"/>
        <end position="42"/>
    </location>
</feature>
<organism evidence="3 4">
    <name type="scientific">Neocallimastix californiae</name>
    <dbReference type="NCBI Taxonomy" id="1754190"/>
    <lineage>
        <taxon>Eukaryota</taxon>
        <taxon>Fungi</taxon>
        <taxon>Fungi incertae sedis</taxon>
        <taxon>Chytridiomycota</taxon>
        <taxon>Chytridiomycota incertae sedis</taxon>
        <taxon>Neocallimastigomycetes</taxon>
        <taxon>Neocallimastigales</taxon>
        <taxon>Neocallimastigaceae</taxon>
        <taxon>Neocallimastix</taxon>
    </lineage>
</organism>
<sequence>MSESKSNLRFSIDEIDDDSNTDINNEEYNKKKNKNASNLSLKDEENVLQRKLHAMDENMEDLLHSLNSEINWNDIIRGNTMNLNKYRYLIPDIRKIQDYKRLREKKIKKHCNKKIPLGPDNSVYGISESILNDIDLNKNITPKDIFYTLLRFYKNQISNFMNESELLISRWIRFCSEPKPNELEFVQELFENAHSIIYANLRDSIMRYTNLHMFNSELKIKLKNKMNITSKNEEEVMKEKEKIEKEFYNKVDFKLGYDITDFLVYIRYYMGKIHLEKPLQWYFIIQKLIVKSEMFDLLRNYEILKSEKNLYLLPESFQSLTTMTNEIPLKLCSYQSFFKKCSSLLYHFNIDTSITAEDGRRLAYEIDFYFNELFNDHLINIQAYLDKSKEKKKEKENEKIGKKNDDQKFDTEEPHNKFFINMPPCVKIADWIDEIQINPEFSDEYYSYNEWLIKEKEFDYELKLNYEIVKINNLKRCILKLQDMTKLRFREFSNNTSFSIVDKKSPLNNSEIKPQFELKRNSSENSEKNDDHDYSMHIENKDEKDNSDVFKSKLEILEDLEKKKSDDKTVNLSNAVAEYELFEYFQLRHLRIRELRYMLLNQFNYLRSIEKRLTCDIKELNKRNENDLCDDLNNQRTYSFSEFEENLKFKKKNINRKNYDHKPWFYRYDNRKVDNNEFIKLIDNKGREFIYDVAYDDLINREKELLKIGTCYLNVRSSDQLIEYNVDIKEIGYDIFKDQEIKNSTYLNPKYDRAELLFELYENETKYQNTKINLINCYLEIYENTTNEEDIQKIAQIITNLIHIKPLIHNENKYFSYLYFCEIKSMENHLNLIKNILLFSVEKTKLYYTYIASNVAETDKNRLSNEENYIHFGIPRFNRLKNKYYPISMHYPDVTVNITDIYPNLGDISNIVHIQENLNEEFINYYKIVYPKENVDSIYVKCLLWDLSYKRWISLLDSNFEDTYIKKNVEKLFDEKQLEDLQIPDLILENMYSDFVQNQEENAKDKNVNNYYKDLKYNKNLSEEYENSTNNLFVNSEFNYQGKDILLNYLKMISSRNKLLYSWIETEYCREIYNKQIYYMKVSVVDEKYEKINMFNILGDDENTDNKNSNSVSDEMKELNSQTVFKNDVGHEVEEFRNIVDDIDFFTVVRQAFKPLVYNELVDEDEEFALPSYNNTNKYINPDELEKILQALKLQQLEEMNYEASINLHKYSMKELYPVLINEYIKSPPSDIQKRNNNQKVNDFKRQKRNIIYNISYNNIVFTTTTEKLVLKIIVRAKWKKFNENYNKSENNIEENIQERNKRKLQLEKKEKDRLIEWFSRNYLEIIKEMYYKLAYVEKVVSLKNVVSEYSYGKMIFQISKYENFSEYFKENADESTYYDPNVNNNEEESKANNNDESDNKNSFQNKEDRKNLDFIIQTLRITDDTGKEPICYLWYIPSILEIIMDNKIKQYSITSFLDNIESNVNIFSQKTKFSKALKLNGYIKDIFELTSNYGWFLQRNTVYRITNNMTKQSDYVLANFTDIKEKLSSVNEVENYDLIENKLHYEWRKYKLLMKAFKSLSIDVLYFNGLLNQVNSIIPYCKLYLFPRKEDKHKINIWKNSYPIYKKKNDLISINIYYKLSLSDKKLCDLKISKMEEVMHRKFSNGKKHKNEENDLIKITEIEYLEQLLSLTGIRLEYYRIRMKNVIKIDFEKSKVFFKFYKNDILFNSIRLFYKNDSNQREYSEIIFDTTMELKGSETSYAVQILFEQYQINLMKDDLSYYYTLNLFNYANILIGKIHNLQKKLNTPFLYQKESIIFSNKSNPDLNVYMTQEEFDYKYYILNNFINKIYHSDKKIKKNRNKTNKNSKVKIKDNSSTEFFSKNHSIISNASMKLNDIDNNSNAGNNYDYSDNVNNDNKEVLKDNDSIIEISKKDFFRSIDHLACNMFEWEQERQVGYNKFFCGLQTKMNDMFYEYEQQIKNMEFEKRLILAEYDCEVKLESANANNLIVIQLKKLSKAIEEQKENYKLERKKIKEKITNEYKELVQELVEKFLALKQQFSDYRMQTKQETIKIMNESKVNNLRKVIKSEMMPDSLVNSSRITLSYEEKINSLNEEINELKYTNMKMRAFFMLLINKINMRCKLEKQNLKQSFKKTESTLWKSYSDFKLRDDELNDELRKARKDLIYTNIENEKLKQRVKDLNQIIESYKIQLSVPSDRKKVISMKKKIQYYKNLNIIEIINELNQKTNLVLKLSEKLKQYTDEEVVTESDLNNDILRSIHDLLSKEAELNEVNEAELNNDQKDDYDKIKDTNEKNKKPEFNTSFEENVTNSTVNDTNYININYDDYDKILLNDKEMNELNEVKEMKNENNRSKKPVKEETAKSKIHRTLYGKPKTKRVKTLMSYHNNPLSINEDKLQKDIEKMKRNEYHSNSNSLSETPNPNDNNMTKDNYLDIIGNLIKENNLLRKKITEHNINQKSIKKDIVNVNEELYNIKRPQSAFNDTKTRHLRFNSTNIKSGNIIQEKRFNNSSRYPQIINKNQVSKNKNIEVEDINPLNEKLILDFMNKKSNDEKI</sequence>
<feature type="compositionally biased region" description="Basic and acidic residues" evidence="2">
    <location>
        <begin position="514"/>
        <end position="534"/>
    </location>
</feature>
<dbReference type="EMBL" id="MCOG01000004">
    <property type="protein sequence ID" value="ORY85244.1"/>
    <property type="molecule type" value="Genomic_DNA"/>
</dbReference>
<feature type="region of interest" description="Disordered" evidence="2">
    <location>
        <begin position="2346"/>
        <end position="2374"/>
    </location>
</feature>
<feature type="compositionally biased region" description="Basic and acidic residues" evidence="2">
    <location>
        <begin position="2346"/>
        <end position="2363"/>
    </location>
</feature>
<keyword evidence="4" id="KW-1185">Reference proteome</keyword>
<evidence type="ECO:0000313" key="3">
    <source>
        <dbReference type="EMBL" id="ORY85244.1"/>
    </source>
</evidence>
<feature type="coiled-coil region" evidence="1">
    <location>
        <begin position="378"/>
        <end position="405"/>
    </location>
</feature>
<accession>A0A1Y2FPI1</accession>
<feature type="coiled-coil region" evidence="1">
    <location>
        <begin position="1283"/>
        <end position="1310"/>
    </location>
</feature>
<evidence type="ECO:0000313" key="4">
    <source>
        <dbReference type="Proteomes" id="UP000193920"/>
    </source>
</evidence>
<dbReference type="InterPro" id="IPR040401">
    <property type="entry name" value="CCDC162"/>
</dbReference>
<name>A0A1Y2FPI1_9FUNG</name>
<feature type="compositionally biased region" description="Polar residues" evidence="2">
    <location>
        <begin position="2410"/>
        <end position="2426"/>
    </location>
</feature>
<evidence type="ECO:0000256" key="2">
    <source>
        <dbReference type="SAM" id="MobiDB-lite"/>
    </source>
</evidence>
<protein>
    <submittedName>
        <fullName evidence="3">Uncharacterized protein</fullName>
    </submittedName>
</protein>
<feature type="region of interest" description="Disordered" evidence="2">
    <location>
        <begin position="513"/>
        <end position="534"/>
    </location>
</feature>
<dbReference type="PANTHER" id="PTHR33331:SF13">
    <property type="entry name" value="COILED-COIL DOMAIN CONTAINING 162"/>
    <property type="match status" value="1"/>
</dbReference>
<dbReference type="PANTHER" id="PTHR33331">
    <property type="entry name" value="COILED-COIL DOMAIN-CONTAINING PROTEIN 162"/>
    <property type="match status" value="1"/>
</dbReference>
<reference evidence="3 4" key="1">
    <citation type="submission" date="2016-08" db="EMBL/GenBank/DDBJ databases">
        <title>A Parts List for Fungal Cellulosomes Revealed by Comparative Genomics.</title>
        <authorList>
            <consortium name="DOE Joint Genome Institute"/>
            <person name="Haitjema C.H."/>
            <person name="Gilmore S.P."/>
            <person name="Henske J.K."/>
            <person name="Solomon K.V."/>
            <person name="De Groot R."/>
            <person name="Kuo A."/>
            <person name="Mondo S.J."/>
            <person name="Salamov A.A."/>
            <person name="Labutti K."/>
            <person name="Zhao Z."/>
            <person name="Chiniquy J."/>
            <person name="Barry K."/>
            <person name="Brewer H.M."/>
            <person name="Purvine S.O."/>
            <person name="Wright A.T."/>
            <person name="Boxma B."/>
            <person name="Van Alen T."/>
            <person name="Hackstein J.H."/>
            <person name="Baker S.E."/>
            <person name="Grigoriev I.V."/>
            <person name="O'Malley M.A."/>
        </authorList>
    </citation>
    <scope>NUCLEOTIDE SEQUENCE [LARGE SCALE GENOMIC DNA]</scope>
    <source>
        <strain evidence="3 4">G1</strain>
    </source>
</reference>
<feature type="region of interest" description="Disordered" evidence="2">
    <location>
        <begin position="1377"/>
        <end position="1406"/>
    </location>
</feature>
<dbReference type="OrthoDB" id="76966at2759"/>
<feature type="region of interest" description="Disordered" evidence="2">
    <location>
        <begin position="2407"/>
        <end position="2426"/>
    </location>
</feature>
<comment type="caution">
    <text evidence="3">The sequence shown here is derived from an EMBL/GenBank/DDBJ whole genome shotgun (WGS) entry which is preliminary data.</text>
</comment>
<dbReference type="Proteomes" id="UP000193920">
    <property type="component" value="Unassembled WGS sequence"/>
</dbReference>
<feature type="coiled-coil region" evidence="1">
    <location>
        <begin position="1990"/>
        <end position="2024"/>
    </location>
</feature>
<feature type="compositionally biased region" description="Basic and acidic residues" evidence="2">
    <location>
        <begin position="2280"/>
        <end position="2299"/>
    </location>
</feature>
<keyword evidence="1" id="KW-0175">Coiled coil</keyword>
<feature type="compositionally biased region" description="Basic residues" evidence="2">
    <location>
        <begin position="2364"/>
        <end position="2374"/>
    </location>
</feature>
<proteinExistence type="predicted"/>
<gene>
    <name evidence="3" type="ORF">LY90DRAFT_197811</name>
</gene>
<feature type="region of interest" description="Disordered" evidence="2">
    <location>
        <begin position="2276"/>
        <end position="2299"/>
    </location>
</feature>